<protein>
    <submittedName>
        <fullName evidence="1">Uncharacterized protein</fullName>
    </submittedName>
</protein>
<keyword evidence="2" id="KW-1185">Reference proteome</keyword>
<evidence type="ECO:0000313" key="1">
    <source>
        <dbReference type="EMBL" id="KAJ1362660.1"/>
    </source>
</evidence>
<evidence type="ECO:0000313" key="2">
    <source>
        <dbReference type="Proteomes" id="UP001196413"/>
    </source>
</evidence>
<dbReference type="Proteomes" id="UP001196413">
    <property type="component" value="Unassembled WGS sequence"/>
</dbReference>
<reference evidence="1" key="1">
    <citation type="submission" date="2021-06" db="EMBL/GenBank/DDBJ databases">
        <title>Parelaphostrongylus tenuis whole genome reference sequence.</title>
        <authorList>
            <person name="Garwood T.J."/>
            <person name="Larsen P.A."/>
            <person name="Fountain-Jones N.M."/>
            <person name="Garbe J.R."/>
            <person name="Macchietto M.G."/>
            <person name="Kania S.A."/>
            <person name="Gerhold R.W."/>
            <person name="Richards J.E."/>
            <person name="Wolf T.M."/>
        </authorList>
    </citation>
    <scope>NUCLEOTIDE SEQUENCE</scope>
    <source>
        <strain evidence="1">MNPRO001-30</strain>
        <tissue evidence="1">Meninges</tissue>
    </source>
</reference>
<accession>A0AAD5MQ68</accession>
<feature type="non-terminal residue" evidence="1">
    <location>
        <position position="133"/>
    </location>
</feature>
<gene>
    <name evidence="1" type="ORF">KIN20_022298</name>
</gene>
<proteinExistence type="predicted"/>
<dbReference type="AlphaFoldDB" id="A0AAD5MQ68"/>
<comment type="caution">
    <text evidence="1">The sequence shown here is derived from an EMBL/GenBank/DDBJ whole genome shotgun (WGS) entry which is preliminary data.</text>
</comment>
<dbReference type="EMBL" id="JAHQIW010004512">
    <property type="protein sequence ID" value="KAJ1362660.1"/>
    <property type="molecule type" value="Genomic_DNA"/>
</dbReference>
<name>A0AAD5MQ68_PARTN</name>
<sequence>MTGVLGVLGSDDPLNTPNVSSLSQARKKPLAEGCRSRIALGNEYGLAKESSASRRNVVARGCNCKENRWCESTVKKMPGRQPVSTWSCSPQVRRAHVAQWLEVLCVTRGQWFDLALKAHQAIHSSGVGKLVPD</sequence>
<organism evidence="1 2">
    <name type="scientific">Parelaphostrongylus tenuis</name>
    <name type="common">Meningeal worm</name>
    <dbReference type="NCBI Taxonomy" id="148309"/>
    <lineage>
        <taxon>Eukaryota</taxon>
        <taxon>Metazoa</taxon>
        <taxon>Ecdysozoa</taxon>
        <taxon>Nematoda</taxon>
        <taxon>Chromadorea</taxon>
        <taxon>Rhabditida</taxon>
        <taxon>Rhabditina</taxon>
        <taxon>Rhabditomorpha</taxon>
        <taxon>Strongyloidea</taxon>
        <taxon>Metastrongylidae</taxon>
        <taxon>Parelaphostrongylus</taxon>
    </lineage>
</organism>